<feature type="transmembrane region" description="Helical" evidence="1">
    <location>
        <begin position="113"/>
        <end position="135"/>
    </location>
</feature>
<dbReference type="AlphaFoldDB" id="A0A7S6VSZ6"/>
<dbReference type="Proteomes" id="UP000593812">
    <property type="component" value="Plasmid pC15-2"/>
</dbReference>
<organism evidence="2 3">
    <name type="scientific">Acinetobacter indicus</name>
    <dbReference type="NCBI Taxonomy" id="756892"/>
    <lineage>
        <taxon>Bacteria</taxon>
        <taxon>Pseudomonadati</taxon>
        <taxon>Pseudomonadota</taxon>
        <taxon>Gammaproteobacteria</taxon>
        <taxon>Moraxellales</taxon>
        <taxon>Moraxellaceae</taxon>
        <taxon>Acinetobacter</taxon>
    </lineage>
</organism>
<feature type="transmembrane region" description="Helical" evidence="1">
    <location>
        <begin position="78"/>
        <end position="101"/>
    </location>
</feature>
<keyword evidence="1" id="KW-0812">Transmembrane</keyword>
<dbReference type="RefSeq" id="WP_180192470.1">
    <property type="nucleotide sequence ID" value="NZ_CP048656.1"/>
</dbReference>
<geneLocation type="plasmid" evidence="2 3">
    <name>pC15-2</name>
</geneLocation>
<reference evidence="2 3" key="1">
    <citation type="submission" date="2020-02" db="EMBL/GenBank/DDBJ databases">
        <title>Tigecycline-resistant Acinetobacter species from pigs and migratory birds.</title>
        <authorList>
            <person name="Chen C."/>
            <person name="Sun J."/>
            <person name="Liao X.-P."/>
            <person name="Liu Y.-H."/>
        </authorList>
    </citation>
    <scope>NUCLEOTIDE SEQUENCE [LARGE SCALE GENOMIC DNA]</scope>
    <source>
        <strain evidence="2 3">C15_T</strain>
        <plasmid evidence="2 3">pC15-2</plasmid>
    </source>
</reference>
<gene>
    <name evidence="2" type="ORF">G0027_16085</name>
</gene>
<sequence>MNDNYCSIGCSSSDIEYKRQQARYNDGFISNSDSSSGSTSYVGTQPAIPIELIIFGTVGYFAWHWIKNWSEFEPITSHILLIFNYIFYKPLHFSTNIYSYLSRVDLIYELGVWFFFLKWFAIIFYIIFILCLYIMVIEVLNKKGLTWLWVLFLISPLITHGIWYFFIK</sequence>
<accession>A0A7S6VSZ6</accession>
<keyword evidence="1" id="KW-0472">Membrane</keyword>
<feature type="transmembrane region" description="Helical" evidence="1">
    <location>
        <begin position="147"/>
        <end position="167"/>
    </location>
</feature>
<evidence type="ECO:0000313" key="2">
    <source>
        <dbReference type="EMBL" id="QOW44336.1"/>
    </source>
</evidence>
<evidence type="ECO:0000313" key="3">
    <source>
        <dbReference type="Proteomes" id="UP000593812"/>
    </source>
</evidence>
<dbReference type="EMBL" id="CP048656">
    <property type="protein sequence ID" value="QOW44336.1"/>
    <property type="molecule type" value="Genomic_DNA"/>
</dbReference>
<feature type="transmembrane region" description="Helical" evidence="1">
    <location>
        <begin position="47"/>
        <end position="66"/>
    </location>
</feature>
<keyword evidence="1" id="KW-1133">Transmembrane helix</keyword>
<keyword evidence="2" id="KW-0614">Plasmid</keyword>
<protein>
    <submittedName>
        <fullName evidence="2">Uncharacterized protein</fullName>
    </submittedName>
</protein>
<evidence type="ECO:0000256" key="1">
    <source>
        <dbReference type="SAM" id="Phobius"/>
    </source>
</evidence>
<proteinExistence type="predicted"/>
<name>A0A7S6VSZ6_9GAMM</name>